<dbReference type="CDD" id="cd11585">
    <property type="entry name" value="SATB1_N"/>
    <property type="match status" value="1"/>
</dbReference>
<dbReference type="Pfam" id="PF16557">
    <property type="entry name" value="CUTL"/>
    <property type="match status" value="1"/>
</dbReference>
<evidence type="ECO:0000256" key="5">
    <source>
        <dbReference type="ARBA" id="ARBA00023125"/>
    </source>
</evidence>
<reference evidence="13 14" key="1">
    <citation type="journal article" date="2011" name="Genome Biol. Evol.">
        <title>Integration of the genetic map and genome assembly of fugu facilitates insights into distinct features of genome evolution in teleosts and mammals.</title>
        <authorList>
            <person name="Kai W."/>
            <person name="Kikuchi K."/>
            <person name="Tohari S."/>
            <person name="Chew A.K."/>
            <person name="Tay A."/>
            <person name="Fujiwara A."/>
            <person name="Hosoya S."/>
            <person name="Suetake H."/>
            <person name="Naruse K."/>
            <person name="Brenner S."/>
            <person name="Suzuki Y."/>
            <person name="Venkatesh B."/>
        </authorList>
    </citation>
    <scope>NUCLEOTIDE SEQUENCE [LARGE SCALE GENOMIC DNA]</scope>
</reference>
<evidence type="ECO:0000256" key="9">
    <source>
        <dbReference type="SAM" id="MobiDB-lite"/>
    </source>
</evidence>
<dbReference type="GO" id="GO:0005634">
    <property type="term" value="C:nucleus"/>
    <property type="evidence" value="ECO:0007669"/>
    <property type="project" value="UniProtKB-SubCell"/>
</dbReference>
<evidence type="ECO:0000259" key="12">
    <source>
        <dbReference type="PROSITE" id="PS51983"/>
    </source>
</evidence>
<dbReference type="Gene3D" id="1.10.260.40">
    <property type="entry name" value="lambda repressor-like DNA-binding domains"/>
    <property type="match status" value="2"/>
</dbReference>
<feature type="region of interest" description="Disordered" evidence="9">
    <location>
        <begin position="777"/>
        <end position="863"/>
    </location>
</feature>
<dbReference type="InterPro" id="IPR032355">
    <property type="entry name" value="CUTL"/>
</dbReference>
<keyword evidence="6" id="KW-0371">Homeobox</keyword>
<keyword evidence="14" id="KW-1185">Reference proteome</keyword>
<evidence type="ECO:0000256" key="7">
    <source>
        <dbReference type="ARBA" id="ARBA00023163"/>
    </source>
</evidence>
<feature type="compositionally biased region" description="Low complexity" evidence="9">
    <location>
        <begin position="77"/>
        <end position="90"/>
    </location>
</feature>
<keyword evidence="7" id="KW-0804">Transcription</keyword>
<organism evidence="13 14">
    <name type="scientific">Takifugu rubripes</name>
    <name type="common">Japanese pufferfish</name>
    <name type="synonym">Fugu rubripes</name>
    <dbReference type="NCBI Taxonomy" id="31033"/>
    <lineage>
        <taxon>Eukaryota</taxon>
        <taxon>Metazoa</taxon>
        <taxon>Chordata</taxon>
        <taxon>Craniata</taxon>
        <taxon>Vertebrata</taxon>
        <taxon>Euteleostomi</taxon>
        <taxon>Actinopterygii</taxon>
        <taxon>Neopterygii</taxon>
        <taxon>Teleostei</taxon>
        <taxon>Neoteleostei</taxon>
        <taxon>Acanthomorphata</taxon>
        <taxon>Eupercaria</taxon>
        <taxon>Tetraodontiformes</taxon>
        <taxon>Tetradontoidea</taxon>
        <taxon>Tetraodontidae</taxon>
        <taxon>Takifugu</taxon>
    </lineage>
</organism>
<dbReference type="InterPro" id="IPR038224">
    <property type="entry name" value="SATB_ULD_sf"/>
</dbReference>
<keyword evidence="8" id="KW-0539">Nucleus</keyword>
<evidence type="ECO:0000256" key="3">
    <source>
        <dbReference type="ARBA" id="ARBA00022843"/>
    </source>
</evidence>
<evidence type="ECO:0000259" key="11">
    <source>
        <dbReference type="PROSITE" id="PS51982"/>
    </source>
</evidence>
<dbReference type="Proteomes" id="UP000005226">
    <property type="component" value="Chromosome 12"/>
</dbReference>
<dbReference type="Gene3D" id="1.10.10.60">
    <property type="entry name" value="Homeodomain-like"/>
    <property type="match status" value="1"/>
</dbReference>
<reference evidence="13" key="3">
    <citation type="submission" date="2025-09" db="UniProtKB">
        <authorList>
            <consortium name="Ensembl"/>
        </authorList>
    </citation>
    <scope>IDENTIFICATION</scope>
</reference>
<keyword evidence="3" id="KW-0832">Ubl conjugation</keyword>
<feature type="region of interest" description="Disordered" evidence="9">
    <location>
        <begin position="624"/>
        <end position="652"/>
    </location>
</feature>
<dbReference type="InterPro" id="IPR003350">
    <property type="entry name" value="CUT_dom"/>
</dbReference>
<comment type="subcellular location">
    <subcellularLocation>
        <location evidence="1">Nucleus</location>
    </subcellularLocation>
</comment>
<feature type="region of interest" description="Disordered" evidence="9">
    <location>
        <begin position="51"/>
        <end position="93"/>
    </location>
</feature>
<dbReference type="FunFam" id="1.10.260.70:FF:000001">
    <property type="entry name" value="DNA-binding protein SATB"/>
    <property type="match status" value="1"/>
</dbReference>
<dbReference type="InterPro" id="IPR038216">
    <property type="entry name" value="SATB_CUTL_sf"/>
</dbReference>
<dbReference type="Pfam" id="PF16534">
    <property type="entry name" value="ULD"/>
    <property type="match status" value="1"/>
</dbReference>
<dbReference type="FunFam" id="3.10.20.710:FF:000001">
    <property type="entry name" value="DNA-binding protein SATB"/>
    <property type="match status" value="1"/>
</dbReference>
<dbReference type="InterPro" id="IPR010982">
    <property type="entry name" value="Lambda_DNA-bd_dom_sf"/>
</dbReference>
<dbReference type="PROSITE" id="PS51982">
    <property type="entry name" value="CMP"/>
    <property type="match status" value="1"/>
</dbReference>
<dbReference type="PANTHER" id="PTHR15116">
    <property type="entry name" value="DNA-BINDING PROTEIN SATB FAMILY MEMBER"/>
    <property type="match status" value="1"/>
</dbReference>
<dbReference type="PROSITE" id="PS51042">
    <property type="entry name" value="CUT"/>
    <property type="match status" value="2"/>
</dbReference>
<dbReference type="PANTHER" id="PTHR15116:SF14">
    <property type="entry name" value="DNA-BINDING PROTEIN SATB1"/>
    <property type="match status" value="1"/>
</dbReference>
<feature type="region of interest" description="Disordered" evidence="9">
    <location>
        <begin position="576"/>
        <end position="610"/>
    </location>
</feature>
<dbReference type="AlphaFoldDB" id="H2SIN7"/>
<evidence type="ECO:0000256" key="6">
    <source>
        <dbReference type="ARBA" id="ARBA00023155"/>
    </source>
</evidence>
<dbReference type="InterPro" id="IPR039673">
    <property type="entry name" value="SATB1/SATB2"/>
</dbReference>
<feature type="domain" description="CMP" evidence="11">
    <location>
        <begin position="116"/>
        <end position="217"/>
    </location>
</feature>
<dbReference type="SMART" id="SM01109">
    <property type="entry name" value="CUT"/>
    <property type="match status" value="2"/>
</dbReference>
<dbReference type="GeneTree" id="ENSGT00390000008096"/>
<protein>
    <submittedName>
        <fullName evidence="13">SATB homeobox 1</fullName>
    </submittedName>
</protein>
<feature type="domain" description="CUT" evidence="10">
    <location>
        <begin position="460"/>
        <end position="547"/>
    </location>
</feature>
<dbReference type="InterPro" id="IPR032392">
    <property type="entry name" value="ULD"/>
</dbReference>
<evidence type="ECO:0000256" key="8">
    <source>
        <dbReference type="ARBA" id="ARBA00023242"/>
    </source>
</evidence>
<evidence type="ECO:0000313" key="13">
    <source>
        <dbReference type="Ensembl" id="ENSTRUP00000012269.3"/>
    </source>
</evidence>
<feature type="domain" description="CUTL" evidence="12">
    <location>
        <begin position="220"/>
        <end position="293"/>
    </location>
</feature>
<name>H2SIN7_TAKRU</name>
<reference evidence="13" key="2">
    <citation type="submission" date="2025-08" db="UniProtKB">
        <authorList>
            <consortium name="Ensembl"/>
        </authorList>
    </citation>
    <scope>IDENTIFICATION</scope>
</reference>
<keyword evidence="4" id="KW-0805">Transcription regulation</keyword>
<accession>H2SIN7</accession>
<keyword evidence="5" id="KW-0238">DNA-binding</keyword>
<gene>
    <name evidence="13" type="primary">satb1a</name>
</gene>
<feature type="region of interest" description="Disordered" evidence="9">
    <location>
        <begin position="434"/>
        <end position="453"/>
    </location>
</feature>
<keyword evidence="2" id="KW-0677">Repeat</keyword>
<feature type="compositionally biased region" description="Basic and acidic residues" evidence="9">
    <location>
        <begin position="819"/>
        <end position="833"/>
    </location>
</feature>
<evidence type="ECO:0000256" key="1">
    <source>
        <dbReference type="ARBA" id="ARBA00004123"/>
    </source>
</evidence>
<dbReference type="GO" id="GO:0000978">
    <property type="term" value="F:RNA polymerase II cis-regulatory region sequence-specific DNA binding"/>
    <property type="evidence" value="ECO:0007669"/>
    <property type="project" value="TreeGrafter"/>
</dbReference>
<dbReference type="FunFam" id="1.10.260.40:FF:000003">
    <property type="entry name" value="DNA-binding protein SATB"/>
    <property type="match status" value="2"/>
</dbReference>
<feature type="compositionally biased region" description="Basic and acidic residues" evidence="9">
    <location>
        <begin position="632"/>
        <end position="647"/>
    </location>
</feature>
<evidence type="ECO:0000256" key="4">
    <source>
        <dbReference type="ARBA" id="ARBA00023015"/>
    </source>
</evidence>
<dbReference type="Gene3D" id="3.10.20.710">
    <property type="entry name" value="SATB, ubiquitin-like oligomerisation domain"/>
    <property type="match status" value="1"/>
</dbReference>
<evidence type="ECO:0000259" key="10">
    <source>
        <dbReference type="PROSITE" id="PS51042"/>
    </source>
</evidence>
<evidence type="ECO:0000313" key="14">
    <source>
        <dbReference type="Proteomes" id="UP000005226"/>
    </source>
</evidence>
<dbReference type="GO" id="GO:0006338">
    <property type="term" value="P:chromatin remodeling"/>
    <property type="evidence" value="ECO:0007669"/>
    <property type="project" value="InterPro"/>
</dbReference>
<dbReference type="Gene3D" id="1.10.260.70">
    <property type="entry name" value="SATB, CULT domain"/>
    <property type="match status" value="1"/>
</dbReference>
<sequence length="863" mass="95999">MQDNQLSIFLKNVLNRIHAQFNLFALTAFDLKHLCLCISVSPQMDALCNGVKKPEGTDPTVDPRPPPAKLARLEQNGAGPSGQEQGSQGSPVAKNPCVAQKAAAVRPQSRSLHSRGSSLPVFCVVEHKENPLEREKIEEHAEFVLIKRDLLFNQLIEMALLTLGYSHSSAAQAKGLIQVGKWNPLPLSCVTDAPDATVADMLQDVHHVITLKIQLHSCPKLEDLPAEQWSHSTVRNALKELLKDMNQSTLAKECPLSQSMISSIVNSTYYANVSAAKCQEFGRWYKHFKKNKCFKEIDSFSDQPPHMPLTQQPITCSPADQSSTLLLSRGEVANICGRPPLSLHPHSLAEDVPGDIYHCVREELKRAGISQAIFARVAFNRTQGLLSEILRKEEDPVHASQSLLVNLRAMYSFLQLPEAERERIYQEEKDRSLTGFTPTCNKTPPRPTQARLSPVIGDRGLRTDSCVLNVSASIYEEIQHEMKRAKVSQALFAKVAASKSQGWLCELLRWKEDPSPENRTLWENLCMIRRFLSLSQAERDAIYEQESSNAAAQQHCTDRLNLLSNDSTLYQRNSPLQQHHHHLQPHQPLQPEAVPHLSPRQPCAASPAECEAGGNWGHTRVCLQGRGSSSHDNGERKDWDERGRAERSGLGGDWGCTGRLSDRCTESKETRDGCMDDDEVHEHAGASKEGKFKLAMKWSGVRDEDQHRSEVCLEANEGQCGDEAQGEGLTVSHEALGILQSFIQDVGLDPDEEAVHTLSAQLGLPIHTIRTFFNSQDHEQYQHTSDILKQSPETQRGSTEPKPPQRDTTAESEGEESDGENKTKETEEKKEAGNEASKIIILKESDVGTQTIAPVKEEQESNI</sequence>
<dbReference type="GO" id="GO:0000981">
    <property type="term" value="F:DNA-binding transcription factor activity, RNA polymerase II-specific"/>
    <property type="evidence" value="ECO:0007669"/>
    <property type="project" value="TreeGrafter"/>
</dbReference>
<dbReference type="PROSITE" id="PS51983">
    <property type="entry name" value="CUTL"/>
    <property type="match status" value="1"/>
</dbReference>
<feature type="compositionally biased region" description="Polar residues" evidence="9">
    <location>
        <begin position="782"/>
        <end position="798"/>
    </location>
</feature>
<proteinExistence type="predicted"/>
<dbReference type="SUPFAM" id="SSF47413">
    <property type="entry name" value="lambda repressor-like DNA-binding domains"/>
    <property type="match status" value="2"/>
</dbReference>
<feature type="domain" description="CUT" evidence="10">
    <location>
        <begin position="342"/>
        <end position="429"/>
    </location>
</feature>
<dbReference type="Ensembl" id="ENSTRUT00000012329.3">
    <property type="protein sequence ID" value="ENSTRUP00000012269.3"/>
    <property type="gene ID" value="ENSTRUG00000005121.3"/>
</dbReference>
<evidence type="ECO:0000256" key="2">
    <source>
        <dbReference type="ARBA" id="ARBA00022737"/>
    </source>
</evidence>
<dbReference type="Pfam" id="PF02376">
    <property type="entry name" value="CUT"/>
    <property type="match status" value="2"/>
</dbReference>